<feature type="transmembrane region" description="Helical" evidence="4">
    <location>
        <begin position="44"/>
        <end position="64"/>
    </location>
</feature>
<name>A0A6J6B3K0_9ZZZZ</name>
<feature type="transmembrane region" description="Helical" evidence="4">
    <location>
        <begin position="14"/>
        <end position="32"/>
    </location>
</feature>
<dbReference type="SUPFAM" id="SSF52540">
    <property type="entry name" value="P-loop containing nucleoside triphosphate hydrolases"/>
    <property type="match status" value="2"/>
</dbReference>
<dbReference type="EMBL" id="CAEZSN010000001">
    <property type="protein sequence ID" value="CAB4532923.1"/>
    <property type="molecule type" value="Genomic_DNA"/>
</dbReference>
<feature type="domain" description="ABC transporter" evidence="5">
    <location>
        <begin position="157"/>
        <end position="366"/>
    </location>
</feature>
<dbReference type="Pfam" id="PF13304">
    <property type="entry name" value="AAA_21"/>
    <property type="match status" value="1"/>
</dbReference>
<keyword evidence="4" id="KW-0472">Membrane</keyword>
<dbReference type="CDD" id="cd03225">
    <property type="entry name" value="ABC_cobalt_CbiO_domain1"/>
    <property type="match status" value="1"/>
</dbReference>
<organism evidence="6">
    <name type="scientific">freshwater metagenome</name>
    <dbReference type="NCBI Taxonomy" id="449393"/>
    <lineage>
        <taxon>unclassified sequences</taxon>
        <taxon>metagenomes</taxon>
        <taxon>ecological metagenomes</taxon>
    </lineage>
</organism>
<dbReference type="InterPro" id="IPR027417">
    <property type="entry name" value="P-loop_NTPase"/>
</dbReference>
<dbReference type="InterPro" id="IPR015856">
    <property type="entry name" value="ABC_transpr_CbiO/EcfA_su"/>
</dbReference>
<dbReference type="PANTHER" id="PTHR43553">
    <property type="entry name" value="HEAVY METAL TRANSPORTER"/>
    <property type="match status" value="1"/>
</dbReference>
<dbReference type="GO" id="GO:0043190">
    <property type="term" value="C:ATP-binding cassette (ABC) transporter complex"/>
    <property type="evidence" value="ECO:0007669"/>
    <property type="project" value="TreeGrafter"/>
</dbReference>
<protein>
    <submittedName>
        <fullName evidence="6">Unannotated protein</fullName>
    </submittedName>
</protein>
<gene>
    <name evidence="6" type="ORF">UFOPK1433_00005</name>
</gene>
<accession>A0A6J6B3K0</accession>
<keyword evidence="4" id="KW-1133">Transmembrane helix</keyword>
<evidence type="ECO:0000256" key="2">
    <source>
        <dbReference type="ARBA" id="ARBA00022741"/>
    </source>
</evidence>
<keyword evidence="1" id="KW-0813">Transport</keyword>
<dbReference type="InterPro" id="IPR003593">
    <property type="entry name" value="AAA+_ATPase"/>
</dbReference>
<proteinExistence type="predicted"/>
<dbReference type="PROSITE" id="PS00211">
    <property type="entry name" value="ABC_TRANSPORTER_1"/>
    <property type="match status" value="1"/>
</dbReference>
<evidence type="ECO:0000256" key="1">
    <source>
        <dbReference type="ARBA" id="ARBA00022448"/>
    </source>
</evidence>
<dbReference type="AlphaFoldDB" id="A0A6J6B3K0"/>
<dbReference type="InterPro" id="IPR003959">
    <property type="entry name" value="ATPase_AAA_core"/>
</dbReference>
<keyword evidence="4" id="KW-0812">Transmembrane</keyword>
<evidence type="ECO:0000313" key="6">
    <source>
        <dbReference type="EMBL" id="CAB4532923.1"/>
    </source>
</evidence>
<evidence type="ECO:0000259" key="5">
    <source>
        <dbReference type="PROSITE" id="PS50893"/>
    </source>
</evidence>
<dbReference type="GO" id="GO:0005524">
    <property type="term" value="F:ATP binding"/>
    <property type="evidence" value="ECO:0007669"/>
    <property type="project" value="UniProtKB-KW"/>
</dbReference>
<dbReference type="PROSITE" id="PS50893">
    <property type="entry name" value="ABC_TRANSPORTER_2"/>
    <property type="match status" value="1"/>
</dbReference>
<keyword evidence="3" id="KW-0067">ATP-binding</keyword>
<dbReference type="InterPro" id="IPR003439">
    <property type="entry name" value="ABC_transporter-like_ATP-bd"/>
</dbReference>
<dbReference type="GO" id="GO:0042626">
    <property type="term" value="F:ATPase-coupled transmembrane transporter activity"/>
    <property type="evidence" value="ECO:0007669"/>
    <property type="project" value="TreeGrafter"/>
</dbReference>
<dbReference type="InterPro" id="IPR017871">
    <property type="entry name" value="ABC_transporter-like_CS"/>
</dbReference>
<dbReference type="GO" id="GO:0016887">
    <property type="term" value="F:ATP hydrolysis activity"/>
    <property type="evidence" value="ECO:0007669"/>
    <property type="project" value="InterPro"/>
</dbReference>
<dbReference type="SMART" id="SM00382">
    <property type="entry name" value="AAA"/>
    <property type="match status" value="2"/>
</dbReference>
<evidence type="ECO:0000256" key="4">
    <source>
        <dbReference type="SAM" id="Phobius"/>
    </source>
</evidence>
<sequence length="522" mass="56489">MQLKTFQFQIFKQYVYLALFVVLLRIAFRLVFDEVSWTSFTGAAIDGTKLAGWVLGFGFLNAWLDFRKLFKRSPAFLRTPITALNISMALTPEVARSVARVRVASKLRAHRRGIHLVRSVLVPVFSNAIDQAINLGDSMVSRGFGGAVFNSSTDGSVDLKNISFSYDRKTILDNLSLKIPAGSLVLLAGNTGSGKSTLLKVIQARYPQAVYVNQFPRDSFVAATVFDELAFSLVQQGFSKSEVSMRVGEVAEKFELQELLKEDPHSLSAGWQQRLAIAAGLVSGSRLLLLDEPFSALDRSGSDLLRKLLSSLKRLGITIVIAEHRIDLLADIVDDSFTLEGGRIKPGSPKFSSLKKPPNNKGLITVLMGANGSGKTTHLRKLAETSGVLVPQPASDLLFLNTVGEELAQADMDAKQSAGTTAQILEGLLGEFDQGQNPRDLSHGQKLALAISAQLAKTTKLLMLDEPTLGFDLPARQALVELLNRVSASGVEVLVATHDVGFADAIATRVQNISGGVISVVR</sequence>
<reference evidence="6" key="1">
    <citation type="submission" date="2020-05" db="EMBL/GenBank/DDBJ databases">
        <authorList>
            <person name="Chiriac C."/>
            <person name="Salcher M."/>
            <person name="Ghai R."/>
            <person name="Kavagutti S V."/>
        </authorList>
    </citation>
    <scope>NUCLEOTIDE SEQUENCE</scope>
</reference>
<dbReference type="Pfam" id="PF00005">
    <property type="entry name" value="ABC_tran"/>
    <property type="match status" value="1"/>
</dbReference>
<evidence type="ECO:0000256" key="3">
    <source>
        <dbReference type="ARBA" id="ARBA00022840"/>
    </source>
</evidence>
<dbReference type="Gene3D" id="3.40.50.300">
    <property type="entry name" value="P-loop containing nucleotide triphosphate hydrolases"/>
    <property type="match status" value="2"/>
</dbReference>
<keyword evidence="2" id="KW-0547">Nucleotide-binding</keyword>
<dbReference type="InterPro" id="IPR050095">
    <property type="entry name" value="ECF_ABC_transporter_ATP-bd"/>
</dbReference>